<evidence type="ECO:0000256" key="12">
    <source>
        <dbReference type="ARBA" id="ARBA00051243"/>
    </source>
</evidence>
<feature type="domain" description="EGF-like" evidence="18">
    <location>
        <begin position="463"/>
        <end position="492"/>
    </location>
</feature>
<keyword evidence="20" id="KW-1185">Reference proteome</keyword>
<dbReference type="GO" id="GO:0005524">
    <property type="term" value="F:ATP binding"/>
    <property type="evidence" value="ECO:0007669"/>
    <property type="project" value="UniProtKB-UniRule"/>
</dbReference>
<dbReference type="RefSeq" id="XP_019643273.1">
    <property type="nucleotide sequence ID" value="XM_019787714.1"/>
</dbReference>
<evidence type="ECO:0000256" key="10">
    <source>
        <dbReference type="ARBA" id="ARBA00023157"/>
    </source>
</evidence>
<dbReference type="GO" id="GO:0005886">
    <property type="term" value="C:plasma membrane"/>
    <property type="evidence" value="ECO:0007669"/>
    <property type="project" value="TreeGrafter"/>
</dbReference>
<keyword evidence="11" id="KW-0325">Glycoprotein</keyword>
<feature type="disulfide bond" evidence="14">
    <location>
        <begin position="525"/>
        <end position="534"/>
    </location>
</feature>
<feature type="chain" id="PRO_5027827687" evidence="16">
    <location>
        <begin position="21"/>
        <end position="970"/>
    </location>
</feature>
<evidence type="ECO:0000259" key="18">
    <source>
        <dbReference type="PROSITE" id="PS50026"/>
    </source>
</evidence>
<keyword evidence="13" id="KW-0106">Calcium</keyword>
<evidence type="ECO:0000256" key="9">
    <source>
        <dbReference type="ARBA" id="ARBA00023136"/>
    </source>
</evidence>
<dbReference type="PROSITE" id="PS50026">
    <property type="entry name" value="EGF_3"/>
    <property type="match status" value="2"/>
</dbReference>
<dbReference type="PANTHER" id="PTHR24416:SF617">
    <property type="entry name" value="RET ONCOGENE, ISOFORM A"/>
    <property type="match status" value="1"/>
</dbReference>
<dbReference type="InterPro" id="IPR011009">
    <property type="entry name" value="Kinase-like_dom_sf"/>
</dbReference>
<dbReference type="GO" id="GO:0004714">
    <property type="term" value="F:transmembrane receptor protein tyrosine kinase activity"/>
    <property type="evidence" value="ECO:0007669"/>
    <property type="project" value="UniProtKB-EC"/>
</dbReference>
<dbReference type="InterPro" id="IPR015919">
    <property type="entry name" value="Cadherin-like_sf"/>
</dbReference>
<evidence type="ECO:0000256" key="1">
    <source>
        <dbReference type="ARBA" id="ARBA00004479"/>
    </source>
</evidence>
<dbReference type="GO" id="GO:0005509">
    <property type="term" value="F:calcium ion binding"/>
    <property type="evidence" value="ECO:0007669"/>
    <property type="project" value="UniProtKB-UniRule"/>
</dbReference>
<evidence type="ECO:0000259" key="19">
    <source>
        <dbReference type="PROSITE" id="PS50268"/>
    </source>
</evidence>
<dbReference type="Proteomes" id="UP000515135">
    <property type="component" value="Unplaced"/>
</dbReference>
<dbReference type="InterPro" id="IPR017441">
    <property type="entry name" value="Protein_kinase_ATP_BS"/>
</dbReference>
<evidence type="ECO:0000313" key="21">
    <source>
        <dbReference type="RefSeq" id="XP_019643273.1"/>
    </source>
</evidence>
<comment type="catalytic activity">
    <reaction evidence="12">
        <text>L-tyrosyl-[protein] + ATP = O-phospho-L-tyrosyl-[protein] + ADP + H(+)</text>
        <dbReference type="Rhea" id="RHEA:10596"/>
        <dbReference type="Rhea" id="RHEA-COMP:10136"/>
        <dbReference type="Rhea" id="RHEA-COMP:20101"/>
        <dbReference type="ChEBI" id="CHEBI:15378"/>
        <dbReference type="ChEBI" id="CHEBI:30616"/>
        <dbReference type="ChEBI" id="CHEBI:46858"/>
        <dbReference type="ChEBI" id="CHEBI:61978"/>
        <dbReference type="ChEBI" id="CHEBI:456216"/>
        <dbReference type="EC" id="2.7.10.1"/>
    </reaction>
</comment>
<dbReference type="InterPro" id="IPR008266">
    <property type="entry name" value="Tyr_kinase_AS"/>
</dbReference>
<dbReference type="Gene3D" id="2.60.40.60">
    <property type="entry name" value="Cadherins"/>
    <property type="match status" value="1"/>
</dbReference>
<dbReference type="PRINTS" id="PR00109">
    <property type="entry name" value="TYRKINASE"/>
</dbReference>
<keyword evidence="15" id="KW-0547">Nucleotide-binding</keyword>
<dbReference type="InterPro" id="IPR002126">
    <property type="entry name" value="Cadherin-like_dom"/>
</dbReference>
<dbReference type="GO" id="GO:0007169">
    <property type="term" value="P:cell surface receptor protein tyrosine kinase signaling pathway"/>
    <property type="evidence" value="ECO:0007669"/>
    <property type="project" value="TreeGrafter"/>
</dbReference>
<dbReference type="GO" id="GO:0007156">
    <property type="term" value="P:homophilic cell adhesion via plasma membrane adhesion molecules"/>
    <property type="evidence" value="ECO:0007669"/>
    <property type="project" value="InterPro"/>
</dbReference>
<dbReference type="KEGG" id="bbel:109484451"/>
<keyword evidence="4" id="KW-0812">Transmembrane</keyword>
<name>A0A6P5A1S6_BRABE</name>
<dbReference type="GeneID" id="109484451"/>
<dbReference type="CDD" id="cd00192">
    <property type="entry name" value="PTKc"/>
    <property type="match status" value="1"/>
</dbReference>
<reference evidence="21" key="1">
    <citation type="submission" date="2025-08" db="UniProtKB">
        <authorList>
            <consortium name="RefSeq"/>
        </authorList>
    </citation>
    <scope>IDENTIFICATION</scope>
    <source>
        <tissue evidence="21">Gonad</tissue>
    </source>
</reference>
<evidence type="ECO:0000256" key="11">
    <source>
        <dbReference type="ARBA" id="ARBA00023180"/>
    </source>
</evidence>
<dbReference type="SUPFAM" id="SSF49313">
    <property type="entry name" value="Cadherin-like"/>
    <property type="match status" value="1"/>
</dbReference>
<proteinExistence type="predicted"/>
<evidence type="ECO:0000259" key="17">
    <source>
        <dbReference type="PROSITE" id="PS50011"/>
    </source>
</evidence>
<dbReference type="InterPro" id="IPR001245">
    <property type="entry name" value="Ser-Thr/Tyr_kinase_cat_dom"/>
</dbReference>
<dbReference type="PANTHER" id="PTHR24416">
    <property type="entry name" value="TYROSINE-PROTEIN KINASE RECEPTOR"/>
    <property type="match status" value="1"/>
</dbReference>
<evidence type="ECO:0000256" key="16">
    <source>
        <dbReference type="SAM" id="SignalP"/>
    </source>
</evidence>
<dbReference type="PROSITE" id="PS50011">
    <property type="entry name" value="PROTEIN_KINASE_DOM"/>
    <property type="match status" value="1"/>
</dbReference>
<dbReference type="Gene3D" id="2.170.300.10">
    <property type="entry name" value="Tie2 ligand-binding domain superfamily"/>
    <property type="match status" value="2"/>
</dbReference>
<dbReference type="PROSITE" id="PS01186">
    <property type="entry name" value="EGF_2"/>
    <property type="match status" value="2"/>
</dbReference>
<keyword evidence="6" id="KW-0677">Repeat</keyword>
<comment type="subcellular location">
    <subcellularLocation>
        <location evidence="1">Membrane</location>
        <topology evidence="1">Single-pass type I membrane protein</topology>
    </subcellularLocation>
</comment>
<keyword evidence="5 16" id="KW-0732">Signal</keyword>
<dbReference type="FunFam" id="2.170.300.10:FF:000022">
    <property type="entry name" value="Uncharacterized protein"/>
    <property type="match status" value="1"/>
</dbReference>
<dbReference type="Pfam" id="PF07714">
    <property type="entry name" value="PK_Tyr_Ser-Thr"/>
    <property type="match status" value="1"/>
</dbReference>
<evidence type="ECO:0000256" key="13">
    <source>
        <dbReference type="PROSITE-ProRule" id="PRU00043"/>
    </source>
</evidence>
<dbReference type="SUPFAM" id="SSF48726">
    <property type="entry name" value="Immunoglobulin"/>
    <property type="match status" value="1"/>
</dbReference>
<dbReference type="SMART" id="SM00181">
    <property type="entry name" value="EGF"/>
    <property type="match status" value="4"/>
</dbReference>
<keyword evidence="8" id="KW-1133">Transmembrane helix</keyword>
<keyword evidence="2 14" id="KW-0245">EGF-like domain</keyword>
<feature type="domain" description="EGF-like" evidence="18">
    <location>
        <begin position="500"/>
        <end position="535"/>
    </location>
</feature>
<dbReference type="OrthoDB" id="18487at2759"/>
<feature type="domain" description="Protein kinase" evidence="17">
    <location>
        <begin position="660"/>
        <end position="954"/>
    </location>
</feature>
<evidence type="ECO:0000256" key="15">
    <source>
        <dbReference type="PROSITE-ProRule" id="PRU10141"/>
    </source>
</evidence>
<dbReference type="InterPro" id="IPR000742">
    <property type="entry name" value="EGF"/>
</dbReference>
<feature type="signal peptide" evidence="16">
    <location>
        <begin position="1"/>
        <end position="20"/>
    </location>
</feature>
<dbReference type="PROSITE" id="PS00022">
    <property type="entry name" value="EGF_1"/>
    <property type="match status" value="4"/>
</dbReference>
<accession>A0A6P5A1S6</accession>
<keyword evidence="9" id="KW-0472">Membrane</keyword>
<dbReference type="InterPro" id="IPR050122">
    <property type="entry name" value="RTK"/>
</dbReference>
<dbReference type="PROSITE" id="PS50268">
    <property type="entry name" value="CADHERIN_2"/>
    <property type="match status" value="1"/>
</dbReference>
<dbReference type="FunFam" id="2.170.300.10:FF:000041">
    <property type="entry name" value="Tyrosine protein kinase receptor tie-1, putative"/>
    <property type="match status" value="1"/>
</dbReference>
<feature type="domain" description="Cadherin" evidence="19">
    <location>
        <begin position="21"/>
        <end position="123"/>
    </location>
</feature>
<keyword evidence="3" id="KW-0597">Phosphoprotein</keyword>
<evidence type="ECO:0000256" key="14">
    <source>
        <dbReference type="PROSITE-ProRule" id="PRU00076"/>
    </source>
</evidence>
<evidence type="ECO:0000256" key="8">
    <source>
        <dbReference type="ARBA" id="ARBA00022989"/>
    </source>
</evidence>
<dbReference type="InterPro" id="IPR036179">
    <property type="entry name" value="Ig-like_dom_sf"/>
</dbReference>
<evidence type="ECO:0000256" key="7">
    <source>
        <dbReference type="ARBA" id="ARBA00022840"/>
    </source>
</evidence>
<dbReference type="Gene3D" id="1.10.510.10">
    <property type="entry name" value="Transferase(Phosphotransferase) domain 1"/>
    <property type="match status" value="1"/>
</dbReference>
<evidence type="ECO:0000256" key="2">
    <source>
        <dbReference type="ARBA" id="ARBA00022536"/>
    </source>
</evidence>
<dbReference type="GO" id="GO:0043235">
    <property type="term" value="C:receptor complex"/>
    <property type="evidence" value="ECO:0007669"/>
    <property type="project" value="TreeGrafter"/>
</dbReference>
<evidence type="ECO:0000256" key="5">
    <source>
        <dbReference type="ARBA" id="ARBA00022729"/>
    </source>
</evidence>
<comment type="caution">
    <text evidence="14">Lacks conserved residue(s) required for the propagation of feature annotation.</text>
</comment>
<dbReference type="AlphaFoldDB" id="A0A6P5A1S6"/>
<evidence type="ECO:0000256" key="4">
    <source>
        <dbReference type="ARBA" id="ARBA00022692"/>
    </source>
</evidence>
<keyword evidence="10 14" id="KW-1015">Disulfide bond</keyword>
<protein>
    <submittedName>
        <fullName evidence="21">Receptor tyrosine-protein kinase erbB-4-like</fullName>
    </submittedName>
</protein>
<evidence type="ECO:0000313" key="20">
    <source>
        <dbReference type="Proteomes" id="UP000515135"/>
    </source>
</evidence>
<dbReference type="CDD" id="cd11304">
    <property type="entry name" value="Cadherin_repeat"/>
    <property type="match status" value="1"/>
</dbReference>
<organism evidence="20 21">
    <name type="scientific">Branchiostoma belcheri</name>
    <name type="common">Amphioxus</name>
    <dbReference type="NCBI Taxonomy" id="7741"/>
    <lineage>
        <taxon>Eukaryota</taxon>
        <taxon>Metazoa</taxon>
        <taxon>Chordata</taxon>
        <taxon>Cephalochordata</taxon>
        <taxon>Leptocardii</taxon>
        <taxon>Amphioxiformes</taxon>
        <taxon>Branchiostomatidae</taxon>
        <taxon>Branchiostoma</taxon>
    </lineage>
</organism>
<feature type="disulfide bond" evidence="14">
    <location>
        <begin position="482"/>
        <end position="491"/>
    </location>
</feature>
<keyword evidence="7 15" id="KW-0067">ATP-binding</keyword>
<dbReference type="PROSITE" id="PS00107">
    <property type="entry name" value="PROTEIN_KINASE_ATP"/>
    <property type="match status" value="1"/>
</dbReference>
<gene>
    <name evidence="21" type="primary">LOC109484451</name>
</gene>
<sequence>MSVTNTAMLLLGVCSLLGRASEHRYTVSVPENTKPGTDVVSLPSFLGTEKAELPCVMVEGDPHGRFEVSTNCTIVVARPLDWSVQSEYLLKIRVGQLQDTSHRTGVVSLQIIVTSVPGYPPVYNETCEPPVRHSGDSDEFLFSLGWSAQLETTGGDVLFAETVVAKPRERWDMNDPSFAVVIGSNCDVHIVVDVHNIGDMAVATEWWVAVDQGHHSERNSKILLSCYSESVLSELFLELFHLGSKDNVHYLRQYVPQVMAKVKRTRHKLMYLLSSTFQTKTTHYNCKSSPLRRPVRFSSKLPGIRNFGSVTVDMRPIGCPPGKYGFFCDKTCICENGARCHGFNGACKCTPGWQGVACDIPKPGVSATTTPSDSSDIYISANVTIHCNVHHLSVTTLSLRLPDGSEIVSNGANHLDKTVTNIGSEDKGPYTCLVRDTGGNVFNVTIVLDIANCPPNRKGEFCDETCACLRGASCDWRSGCVCPPGWTGDRCQTTCPNGTYGERCRQKCRCRNGASCRPSDGGCTCTAGWYGSFCDVRCPRHRHGFRCQEVCTCKNNATCDNVDGSCTCLAPWKGNDCDEFEIQAVESKSLVEILVPLGSVIALVVCVAIVVYKKRPLCGETAAADGEAEALLELEQVQTDLAQTVQPGWLRRWETSSRHLTLGHLVGMGMFGHVIRAKLKTSTGEIITIAAKAVRRKDTQCYRNFYKEAAILVAVHEDEQHDNLRSNIIQLLGLVNEASQKYILMEYASNGNLLSLLRQTRRQNGAAASLPHHLRYAIHVARALQELQHLAITHCDVAARNVLITADDVAKLADFGLARDVYATVQHVTDDAHRREQRARRDNPAAEDEVYILPLNWMSPESLETGEYTCQSDVWSFGVLLWEIAAQGREPHYDGNNNLSCFQLSRTLRTGIRLRRPPECSGDIYDVMSSCWQERPPERPDPDALEERLQQVQLTMIPRLPFEIIRETAV</sequence>
<feature type="binding site" evidence="15">
    <location>
        <position position="692"/>
    </location>
    <ligand>
        <name>ATP</name>
        <dbReference type="ChEBI" id="CHEBI:30616"/>
    </ligand>
</feature>
<dbReference type="PROSITE" id="PS00109">
    <property type="entry name" value="PROTEIN_KINASE_TYR"/>
    <property type="match status" value="1"/>
</dbReference>
<dbReference type="FunFam" id="1.10.510.10:FF:000593">
    <property type="entry name" value="Uncharacterized protein"/>
    <property type="match status" value="1"/>
</dbReference>
<dbReference type="InterPro" id="IPR000719">
    <property type="entry name" value="Prot_kinase_dom"/>
</dbReference>
<dbReference type="SUPFAM" id="SSF56112">
    <property type="entry name" value="Protein kinase-like (PK-like)"/>
    <property type="match status" value="1"/>
</dbReference>
<evidence type="ECO:0000256" key="3">
    <source>
        <dbReference type="ARBA" id="ARBA00022553"/>
    </source>
</evidence>
<evidence type="ECO:0000256" key="6">
    <source>
        <dbReference type="ARBA" id="ARBA00022737"/>
    </source>
</evidence>